<accession>A0A6M2BSJ3</accession>
<name>A0A6M2BSJ3_9GAMM</name>
<dbReference type="InterPro" id="IPR029068">
    <property type="entry name" value="Glyas_Bleomycin-R_OHBP_Dase"/>
</dbReference>
<proteinExistence type="predicted"/>
<dbReference type="Proteomes" id="UP000472676">
    <property type="component" value="Unassembled WGS sequence"/>
</dbReference>
<dbReference type="InterPro" id="IPR028973">
    <property type="entry name" value="PhnB-like"/>
</dbReference>
<dbReference type="Gene3D" id="3.10.180.10">
    <property type="entry name" value="2,3-Dihydroxybiphenyl 1,2-Dioxygenase, domain 1"/>
    <property type="match status" value="1"/>
</dbReference>
<gene>
    <name evidence="2" type="ORF">G7Y85_09330</name>
</gene>
<reference evidence="2 3" key="1">
    <citation type="journal article" date="2014" name="Int. J. Syst. Evol. Microbiol.">
        <title>Solimonas terrae sp. nov., isolated from soil.</title>
        <authorList>
            <person name="Kim S.J."/>
            <person name="Moon J.Y."/>
            <person name="Weon H.Y."/>
            <person name="Ahn J.H."/>
            <person name="Chen W.M."/>
            <person name="Kwon S.W."/>
        </authorList>
    </citation>
    <scope>NUCLEOTIDE SEQUENCE [LARGE SCALE GENOMIC DNA]</scope>
    <source>
        <strain evidence="2 3">KIS83-12</strain>
    </source>
</reference>
<evidence type="ECO:0000313" key="3">
    <source>
        <dbReference type="Proteomes" id="UP000472676"/>
    </source>
</evidence>
<comment type="caution">
    <text evidence="2">The sequence shown here is derived from an EMBL/GenBank/DDBJ whole genome shotgun (WGS) entry which is preliminary data.</text>
</comment>
<dbReference type="PANTHER" id="PTHR33990:SF1">
    <property type="entry name" value="PROTEIN YJDN"/>
    <property type="match status" value="1"/>
</dbReference>
<dbReference type="EMBL" id="JAAMOW010000004">
    <property type="protein sequence ID" value="NGY04967.1"/>
    <property type="molecule type" value="Genomic_DNA"/>
</dbReference>
<evidence type="ECO:0000313" key="2">
    <source>
        <dbReference type="EMBL" id="NGY04967.1"/>
    </source>
</evidence>
<evidence type="ECO:0000259" key="1">
    <source>
        <dbReference type="Pfam" id="PF06983"/>
    </source>
</evidence>
<keyword evidence="3" id="KW-1185">Reference proteome</keyword>
<organism evidence="2 3">
    <name type="scientific">Solimonas terrae</name>
    <dbReference type="NCBI Taxonomy" id="1396819"/>
    <lineage>
        <taxon>Bacteria</taxon>
        <taxon>Pseudomonadati</taxon>
        <taxon>Pseudomonadota</taxon>
        <taxon>Gammaproteobacteria</taxon>
        <taxon>Nevskiales</taxon>
        <taxon>Nevskiaceae</taxon>
        <taxon>Solimonas</taxon>
    </lineage>
</organism>
<feature type="domain" description="PhnB-like" evidence="1">
    <location>
        <begin position="4"/>
        <end position="131"/>
    </location>
</feature>
<dbReference type="PANTHER" id="PTHR33990">
    <property type="entry name" value="PROTEIN YJDN-RELATED"/>
    <property type="match status" value="1"/>
</dbReference>
<dbReference type="Pfam" id="PF06983">
    <property type="entry name" value="3-dmu-9_3-mt"/>
    <property type="match status" value="1"/>
</dbReference>
<dbReference type="AlphaFoldDB" id="A0A6M2BSJ3"/>
<dbReference type="RefSeq" id="WP_166255377.1">
    <property type="nucleotide sequence ID" value="NZ_JAAMOW010000004.1"/>
</dbReference>
<protein>
    <submittedName>
        <fullName evidence="2">VOC family protein</fullName>
    </submittedName>
</protein>
<dbReference type="SUPFAM" id="SSF54593">
    <property type="entry name" value="Glyoxalase/Bleomycin resistance protein/Dihydroxybiphenyl dioxygenase"/>
    <property type="match status" value="1"/>
</dbReference>
<dbReference type="CDD" id="cd06588">
    <property type="entry name" value="PhnB_like"/>
    <property type="match status" value="1"/>
</dbReference>
<sequence length="140" mass="15145">MSTLSPYLFFDGNCAEAMQFYAQVLGGKLDMMRHDQAPPDAQAPQQPAERIMHARLSTDSLVLMASDWMAGQAFPGASGFSLSLGYQDIARARATFDALAAGGEIRMPFGETFWSQGFGMLADRYGTPWMVNVEAPAAAP</sequence>